<dbReference type="SUPFAM" id="SSF55729">
    <property type="entry name" value="Acyl-CoA N-acyltransferases (Nat)"/>
    <property type="match status" value="2"/>
</dbReference>
<dbReference type="InterPro" id="IPR050832">
    <property type="entry name" value="Bact_Acetyltransf"/>
</dbReference>
<dbReference type="InterPro" id="IPR000182">
    <property type="entry name" value="GNAT_dom"/>
</dbReference>
<comment type="caution">
    <text evidence="5">The sequence shown here is derived from an EMBL/GenBank/DDBJ whole genome shotgun (WGS) entry which is preliminary data.</text>
</comment>
<reference evidence="5" key="1">
    <citation type="submission" date="2021-10" db="EMBL/GenBank/DDBJ databases">
        <title>Novel species in genus Arthrobacter.</title>
        <authorList>
            <person name="Liu Y."/>
        </authorList>
    </citation>
    <scope>NUCLEOTIDE SEQUENCE</scope>
    <source>
        <strain evidence="4">Zg-Y786</strain>
        <strain evidence="5">Zg-Y809</strain>
    </source>
</reference>
<dbReference type="CDD" id="cd04301">
    <property type="entry name" value="NAT_SF"/>
    <property type="match status" value="1"/>
</dbReference>
<gene>
    <name evidence="5" type="ORF">LJ751_02355</name>
    <name evidence="4" type="ORF">LJ752_15305</name>
</gene>
<organism evidence="5 7">
    <name type="scientific">Arthrobacter gengyunqii</name>
    <dbReference type="NCBI Taxonomy" id="2886940"/>
    <lineage>
        <taxon>Bacteria</taxon>
        <taxon>Bacillati</taxon>
        <taxon>Actinomycetota</taxon>
        <taxon>Actinomycetes</taxon>
        <taxon>Micrococcales</taxon>
        <taxon>Micrococcaceae</taxon>
        <taxon>Arthrobacter</taxon>
    </lineage>
</organism>
<dbReference type="Proteomes" id="UP001139264">
    <property type="component" value="Unassembled WGS sequence"/>
</dbReference>
<keyword evidence="1" id="KW-0808">Transferase</keyword>
<dbReference type="PANTHER" id="PTHR43877:SF1">
    <property type="entry name" value="ACETYLTRANSFERASE"/>
    <property type="match status" value="1"/>
</dbReference>
<dbReference type="AlphaFoldDB" id="A0A9X1LZM1"/>
<dbReference type="Gene3D" id="3.40.630.30">
    <property type="match status" value="1"/>
</dbReference>
<dbReference type="PROSITE" id="PS51186">
    <property type="entry name" value="GNAT"/>
    <property type="match status" value="1"/>
</dbReference>
<sequence length="366" mass="39592">MTLDSAVIAPLPIPVSLESTDPAAADFIAAVELLNGTLRETWGNDDFRDAPQTLLAGFRPSSMRRRILLGARIGGELVGVATLKLPMLDNIHSAWVHVAVAPGARRAGLGSRLYAAVEQAALADGRRTLLGETDHPVRPGADSGPVVAPESGIGTIPADSAARFAADRNFDLEQVERISLLDLTDGVDWREKLASAAAAAGTDYVLEFWQGACPEHLVDDYALLRQKMSTDAPMAGLDVEEERWDAGRVREGEAKVRDMDAEELVSAVRHVPSGQLAGHTVLMVFNSNPVVAFQDDTLVLKQHRGHGLGRVLKAANLMRLRRELPDAARVWTWNAAENVHMLAINEELGFEPVGYSGEWQKILPEG</sequence>
<protein>
    <submittedName>
        <fullName evidence="5">GNAT family N-acetyltransferase</fullName>
    </submittedName>
</protein>
<evidence type="ECO:0000256" key="2">
    <source>
        <dbReference type="ARBA" id="ARBA00023315"/>
    </source>
</evidence>
<evidence type="ECO:0000313" key="5">
    <source>
        <dbReference type="EMBL" id="MCC3268205.1"/>
    </source>
</evidence>
<evidence type="ECO:0000313" key="7">
    <source>
        <dbReference type="Proteomes" id="UP001139264"/>
    </source>
</evidence>
<dbReference type="PANTHER" id="PTHR43877">
    <property type="entry name" value="AMINOALKYLPHOSPHONATE N-ACETYLTRANSFERASE-RELATED-RELATED"/>
    <property type="match status" value="1"/>
</dbReference>
<dbReference type="GO" id="GO:0016747">
    <property type="term" value="F:acyltransferase activity, transferring groups other than amino-acyl groups"/>
    <property type="evidence" value="ECO:0007669"/>
    <property type="project" value="InterPro"/>
</dbReference>
<keyword evidence="2" id="KW-0012">Acyltransferase</keyword>
<dbReference type="Proteomes" id="UP001139168">
    <property type="component" value="Unassembled WGS sequence"/>
</dbReference>
<name>A0A9X1LZM1_9MICC</name>
<proteinExistence type="predicted"/>
<keyword evidence="6" id="KW-1185">Reference proteome</keyword>
<dbReference type="InterPro" id="IPR016181">
    <property type="entry name" value="Acyl_CoA_acyltransferase"/>
</dbReference>
<evidence type="ECO:0000256" key="1">
    <source>
        <dbReference type="ARBA" id="ARBA00022679"/>
    </source>
</evidence>
<evidence type="ECO:0000259" key="3">
    <source>
        <dbReference type="PROSITE" id="PS51186"/>
    </source>
</evidence>
<accession>A0A9X1LZM1</accession>
<feature type="domain" description="N-acetyltransferase" evidence="3">
    <location>
        <begin position="15"/>
        <end position="194"/>
    </location>
</feature>
<evidence type="ECO:0000313" key="6">
    <source>
        <dbReference type="Proteomes" id="UP001139168"/>
    </source>
</evidence>
<dbReference type="Pfam" id="PF00583">
    <property type="entry name" value="Acetyltransf_1"/>
    <property type="match status" value="1"/>
</dbReference>
<dbReference type="EMBL" id="JAJFZQ010000009">
    <property type="protein sequence ID" value="MCC3267406.1"/>
    <property type="molecule type" value="Genomic_DNA"/>
</dbReference>
<dbReference type="RefSeq" id="WP_227892335.1">
    <property type="nucleotide sequence ID" value="NZ_CP095461.1"/>
</dbReference>
<dbReference type="EMBL" id="JAJFZP010000004">
    <property type="protein sequence ID" value="MCC3268205.1"/>
    <property type="molecule type" value="Genomic_DNA"/>
</dbReference>
<evidence type="ECO:0000313" key="4">
    <source>
        <dbReference type="EMBL" id="MCC3267406.1"/>
    </source>
</evidence>